<dbReference type="GO" id="GO:0046933">
    <property type="term" value="F:proton-transporting ATP synthase activity, rotational mechanism"/>
    <property type="evidence" value="ECO:0007669"/>
    <property type="project" value="UniProtKB-UniRule"/>
</dbReference>
<comment type="function">
    <text evidence="8">This protein is part of the stalk that links CF(0) to CF(1). It either transmits conformational changes from CF(0) to CF(1) or is implicated in proton conduction.</text>
</comment>
<keyword evidence="2 8" id="KW-0813">Transport</keyword>
<accession>A0AAT9IFQ0</accession>
<dbReference type="AlphaFoldDB" id="A0AAT9IFQ0"/>
<organism evidence="9">
    <name type="scientific">Buchnera aphidicola</name>
    <name type="common">Anoecia corni</name>
    <dbReference type="NCBI Taxonomy" id="2994477"/>
    <lineage>
        <taxon>Bacteria</taxon>
        <taxon>Pseudomonadati</taxon>
        <taxon>Pseudomonadota</taxon>
        <taxon>Gammaproteobacteria</taxon>
        <taxon>Enterobacterales</taxon>
        <taxon>Erwiniaceae</taxon>
        <taxon>Buchnera</taxon>
    </lineage>
</organism>
<dbReference type="InterPro" id="IPR026015">
    <property type="entry name" value="ATP_synth_OSCP/delta_N_sf"/>
</dbReference>
<gene>
    <name evidence="8 9" type="primary">atpH</name>
    <name evidence="9" type="ORF">BUANCORI2928_005</name>
</gene>
<evidence type="ECO:0000256" key="2">
    <source>
        <dbReference type="ARBA" id="ARBA00022448"/>
    </source>
</evidence>
<evidence type="ECO:0000256" key="1">
    <source>
        <dbReference type="ARBA" id="ARBA00004370"/>
    </source>
</evidence>
<dbReference type="NCBIfam" id="TIGR01145">
    <property type="entry name" value="ATP_synt_delta"/>
    <property type="match status" value="1"/>
</dbReference>
<dbReference type="Pfam" id="PF00213">
    <property type="entry name" value="OSCP"/>
    <property type="match status" value="1"/>
</dbReference>
<protein>
    <recommendedName>
        <fullName evidence="8">ATP synthase subunit delta</fullName>
    </recommendedName>
    <alternativeName>
        <fullName evidence="8">ATP synthase F(1) sector subunit delta</fullName>
    </alternativeName>
    <alternativeName>
        <fullName evidence="8">F-type ATPase subunit delta</fullName>
        <shortName evidence="8">F-ATPase subunit delta</shortName>
    </alternativeName>
</protein>
<name>A0AAT9IFQ0_9GAMM</name>
<dbReference type="InterPro" id="IPR000711">
    <property type="entry name" value="ATPase_OSCP/dsu"/>
</dbReference>
<evidence type="ECO:0000256" key="3">
    <source>
        <dbReference type="ARBA" id="ARBA00022781"/>
    </source>
</evidence>
<proteinExistence type="inferred from homology"/>
<evidence type="ECO:0000313" key="9">
    <source>
        <dbReference type="EMBL" id="CAL4041952.1"/>
    </source>
</evidence>
<keyword evidence="7 8" id="KW-0066">ATP synthesis</keyword>
<comment type="similarity">
    <text evidence="8">Belongs to the ATPase delta chain family.</text>
</comment>
<comment type="subcellular location">
    <subcellularLocation>
        <location evidence="8">Cell membrane</location>
        <topology evidence="8">Peripheral membrane protein</topology>
    </subcellularLocation>
    <subcellularLocation>
        <location evidence="1">Membrane</location>
    </subcellularLocation>
</comment>
<evidence type="ECO:0000256" key="6">
    <source>
        <dbReference type="ARBA" id="ARBA00023196"/>
    </source>
</evidence>
<dbReference type="SUPFAM" id="SSF47928">
    <property type="entry name" value="N-terminal domain of the delta subunit of the F1F0-ATP synthase"/>
    <property type="match status" value="1"/>
</dbReference>
<evidence type="ECO:0000256" key="5">
    <source>
        <dbReference type="ARBA" id="ARBA00023136"/>
    </source>
</evidence>
<dbReference type="Gene3D" id="1.10.520.20">
    <property type="entry name" value="N-terminal domain of the delta subunit of the F1F0-ATP synthase"/>
    <property type="match status" value="1"/>
</dbReference>
<sequence length="177" mass="21052">MSIEYNISKIYAKAAFKYAKKKNCIPEWTSMLNLSSFIIKKKNINYHLSIFLSEKYTTKIFLLITRRYITLQFKNFIKIIAENKRFLLLPNIFKEFINYVNKDKNLITANIISSRTLNEENIQNIRKFLKHRFLKKIDLKFFIDPSIIDGFLIKINDNVIDGTVKNNLKNLKKFISL</sequence>
<keyword evidence="6 8" id="KW-0139">CF(1)</keyword>
<keyword evidence="8" id="KW-1003">Cell membrane</keyword>
<dbReference type="PANTHER" id="PTHR11910">
    <property type="entry name" value="ATP SYNTHASE DELTA CHAIN"/>
    <property type="match status" value="1"/>
</dbReference>
<dbReference type="GO" id="GO:0045259">
    <property type="term" value="C:proton-transporting ATP synthase complex"/>
    <property type="evidence" value="ECO:0007669"/>
    <property type="project" value="UniProtKB-KW"/>
</dbReference>
<dbReference type="EMBL" id="OZ060371">
    <property type="protein sequence ID" value="CAL4041952.1"/>
    <property type="molecule type" value="Genomic_DNA"/>
</dbReference>
<keyword evidence="3 8" id="KW-0375">Hydrogen ion transport</keyword>
<dbReference type="NCBIfam" id="NF004402">
    <property type="entry name" value="PRK05758.2-2"/>
    <property type="match status" value="1"/>
</dbReference>
<dbReference type="HAMAP" id="MF_01416">
    <property type="entry name" value="ATP_synth_delta_bact"/>
    <property type="match status" value="1"/>
</dbReference>
<keyword evidence="5 8" id="KW-0472">Membrane</keyword>
<dbReference type="PRINTS" id="PR00125">
    <property type="entry name" value="ATPASEDELTA"/>
</dbReference>
<evidence type="ECO:0000256" key="4">
    <source>
        <dbReference type="ARBA" id="ARBA00023065"/>
    </source>
</evidence>
<dbReference type="GO" id="GO:0005886">
    <property type="term" value="C:plasma membrane"/>
    <property type="evidence" value="ECO:0007669"/>
    <property type="project" value="UniProtKB-SubCell"/>
</dbReference>
<reference evidence="9" key="1">
    <citation type="submission" date="2024-06" db="EMBL/GenBank/DDBJ databases">
        <authorList>
            <person name="Manzano-Marin A."/>
            <person name="Manzano-Marin A."/>
            <person name="Alejandro Manzano Marin A."/>
        </authorList>
    </citation>
    <scope>NUCLEOTIDE SEQUENCE</scope>
    <source>
        <strain evidence="9">Ancorni-2928</strain>
    </source>
</reference>
<keyword evidence="4 8" id="KW-0406">Ion transport</keyword>
<evidence type="ECO:0000256" key="7">
    <source>
        <dbReference type="ARBA" id="ARBA00023310"/>
    </source>
</evidence>
<comment type="function">
    <text evidence="8">F(1)F(0) ATP synthase produces ATP from ADP in the presence of a proton or sodium gradient. F-type ATPases consist of two structural domains, F(1) containing the extramembraneous catalytic core and F(0) containing the membrane proton channel, linked together by a central stalk and a peripheral stalk. During catalysis, ATP synthesis in the catalytic domain of F(1) is coupled via a rotary mechanism of the central stalk subunits to proton translocation.</text>
</comment>
<evidence type="ECO:0000256" key="8">
    <source>
        <dbReference type="HAMAP-Rule" id="MF_01416"/>
    </source>
</evidence>